<gene>
    <name evidence="3" type="ORF">CCMP2556_LOCUS49873</name>
</gene>
<organism evidence="3 4">
    <name type="scientific">Durusdinium trenchii</name>
    <dbReference type="NCBI Taxonomy" id="1381693"/>
    <lineage>
        <taxon>Eukaryota</taxon>
        <taxon>Sar</taxon>
        <taxon>Alveolata</taxon>
        <taxon>Dinophyceae</taxon>
        <taxon>Suessiales</taxon>
        <taxon>Symbiodiniaceae</taxon>
        <taxon>Durusdinium</taxon>
    </lineage>
</organism>
<dbReference type="EMBL" id="CAXAMN010026916">
    <property type="protein sequence ID" value="CAK9106768.1"/>
    <property type="molecule type" value="Genomic_DNA"/>
</dbReference>
<sequence length="547" mass="62202">MFRQEPVSPVVGQTMLGSFASSNPSPDYTTSTAPTGFAGGRERSLSPLKLRGGGGNSFGSFGSGFASPRSLAGQEAATEVQRRAAEWERQIEHLDAKELEIHQTQLRLVREQTQAFRKDFAQMREELQEMKASIQKQQANNFELTARWDEQLVNQKQESDERLQHLERSLQRLSDDAQIMKRELRGGPDVSNRLQAHEADLKLLKDSHADMKSSQGAKDQHHATLQQRVEYLEKIMGESADKHTAHMKTLEELQGHRQDQLGRHSQMAESVERLRQEKEALHKRHSSMEERMRYLEQLMGDSADRHAKDLKAHKEVQGQQHASLEERMKYIEKVLGDSAEEHAKLLAKHKKDLEDHKQSFLSHQRDFDEHRAQLKTHQATIEKHATLEQRLDFLEKAIGDSAQQHMKQLQAHKADVDQKHQAHSSIGDRVEYIEKWFSGLPGFSPPDRVYVDHPEPPSWDDVSFFGRRPSLRIEENLRRAAYANRAAAYANGVFDGLGAEPAGAEQPLRMRPSSRRSRSGETSQSVRAQSTKGTMDDAGDFGRVKSK</sequence>
<name>A0ABP0S335_9DINO</name>
<feature type="compositionally biased region" description="Polar residues" evidence="2">
    <location>
        <begin position="15"/>
        <end position="34"/>
    </location>
</feature>
<evidence type="ECO:0000256" key="1">
    <source>
        <dbReference type="SAM" id="Coils"/>
    </source>
</evidence>
<evidence type="ECO:0000313" key="3">
    <source>
        <dbReference type="EMBL" id="CAK9106768.1"/>
    </source>
</evidence>
<accession>A0ABP0S335</accession>
<proteinExistence type="predicted"/>
<feature type="coiled-coil region" evidence="1">
    <location>
        <begin position="264"/>
        <end position="291"/>
    </location>
</feature>
<comment type="caution">
    <text evidence="3">The sequence shown here is derived from an EMBL/GenBank/DDBJ whole genome shotgun (WGS) entry which is preliminary data.</text>
</comment>
<protein>
    <submittedName>
        <fullName evidence="3">Uncharacterized protein</fullName>
    </submittedName>
</protein>
<dbReference type="Proteomes" id="UP001642484">
    <property type="component" value="Unassembled WGS sequence"/>
</dbReference>
<keyword evidence="4" id="KW-1185">Reference proteome</keyword>
<keyword evidence="1" id="KW-0175">Coiled coil</keyword>
<feature type="coiled-coil region" evidence="1">
    <location>
        <begin position="77"/>
        <end position="183"/>
    </location>
</feature>
<feature type="region of interest" description="Disordered" evidence="2">
    <location>
        <begin position="495"/>
        <end position="547"/>
    </location>
</feature>
<evidence type="ECO:0000313" key="4">
    <source>
        <dbReference type="Proteomes" id="UP001642484"/>
    </source>
</evidence>
<evidence type="ECO:0000256" key="2">
    <source>
        <dbReference type="SAM" id="MobiDB-lite"/>
    </source>
</evidence>
<reference evidence="3 4" key="1">
    <citation type="submission" date="2024-02" db="EMBL/GenBank/DDBJ databases">
        <authorList>
            <person name="Chen Y."/>
            <person name="Shah S."/>
            <person name="Dougan E. K."/>
            <person name="Thang M."/>
            <person name="Chan C."/>
        </authorList>
    </citation>
    <scope>NUCLEOTIDE SEQUENCE [LARGE SCALE GENOMIC DNA]</scope>
</reference>
<feature type="coiled-coil region" evidence="1">
    <location>
        <begin position="339"/>
        <end position="397"/>
    </location>
</feature>
<feature type="region of interest" description="Disordered" evidence="2">
    <location>
        <begin position="1"/>
        <end position="53"/>
    </location>
</feature>